<evidence type="ECO:0008006" key="3">
    <source>
        <dbReference type="Google" id="ProtNLM"/>
    </source>
</evidence>
<name>E6QHN4_9ZZZZ</name>
<dbReference type="InterPro" id="IPR024623">
    <property type="entry name" value="YtxH"/>
</dbReference>
<dbReference type="Pfam" id="PF12732">
    <property type="entry name" value="YtxH"/>
    <property type="match status" value="1"/>
</dbReference>
<dbReference type="PANTHER" id="PTHR35792:SF2">
    <property type="entry name" value="GENERAL STRESS PROTEIN"/>
    <property type="match status" value="1"/>
</dbReference>
<proteinExistence type="predicted"/>
<evidence type="ECO:0000313" key="2">
    <source>
        <dbReference type="EMBL" id="CBI06748.1"/>
    </source>
</evidence>
<keyword evidence="1" id="KW-0472">Membrane</keyword>
<dbReference type="AlphaFoldDB" id="E6QHN4"/>
<comment type="caution">
    <text evidence="2">The sequence shown here is derived from an EMBL/GenBank/DDBJ whole genome shotgun (WGS) entry which is preliminary data.</text>
</comment>
<accession>E6QHN4</accession>
<protein>
    <recommendedName>
        <fullName evidence="3">YtxH-like protein</fullName>
    </recommendedName>
</protein>
<dbReference type="InterPro" id="IPR052928">
    <property type="entry name" value="Desiccation-related_membrane"/>
</dbReference>
<evidence type="ECO:0000256" key="1">
    <source>
        <dbReference type="SAM" id="Phobius"/>
    </source>
</evidence>
<gene>
    <name evidence="2" type="ORF">CARN6_0015</name>
</gene>
<reference evidence="2" key="1">
    <citation type="submission" date="2009-10" db="EMBL/GenBank/DDBJ databases">
        <title>Diversity of trophic interactions inside an arsenic-rich microbial ecosystem.</title>
        <authorList>
            <person name="Bertin P.N."/>
            <person name="Heinrich-Salmeron A."/>
            <person name="Pelletier E."/>
            <person name="Goulhen-Chollet F."/>
            <person name="Arsene-Ploetze F."/>
            <person name="Gallien S."/>
            <person name="Calteau A."/>
            <person name="Vallenet D."/>
            <person name="Casiot C."/>
            <person name="Chane-Woon-Ming B."/>
            <person name="Giloteaux L."/>
            <person name="Barakat M."/>
            <person name="Bonnefoy V."/>
            <person name="Bruneel O."/>
            <person name="Chandler M."/>
            <person name="Cleiss J."/>
            <person name="Duran R."/>
            <person name="Elbaz-Poulichet F."/>
            <person name="Fonknechten N."/>
            <person name="Lauga B."/>
            <person name="Mornico D."/>
            <person name="Ortet P."/>
            <person name="Schaeffer C."/>
            <person name="Siguier P."/>
            <person name="Alexander Thil Smith A."/>
            <person name="Van Dorsselaer A."/>
            <person name="Weissenbach J."/>
            <person name="Medigue C."/>
            <person name="Le Paslier D."/>
        </authorList>
    </citation>
    <scope>NUCLEOTIDE SEQUENCE</scope>
</reference>
<sequence>MSAENQDSSLGWFLAGLGLGALVGVLFAPKSGRETRETIVASAKDGTEFVRVRAREAVDQVGPIVDRTKAQANEYVQRGKEAVGQSRAQWEEFVEKGKGFVTDQTTRVAAAVEAGKHAYQSSNEPSAESFT</sequence>
<dbReference type="PANTHER" id="PTHR35792">
    <property type="entry name" value="GENERAL STRESS PROTEIN"/>
    <property type="match status" value="1"/>
</dbReference>
<organism evidence="2">
    <name type="scientific">mine drainage metagenome</name>
    <dbReference type="NCBI Taxonomy" id="410659"/>
    <lineage>
        <taxon>unclassified sequences</taxon>
        <taxon>metagenomes</taxon>
        <taxon>ecological metagenomes</taxon>
    </lineage>
</organism>
<dbReference type="EMBL" id="CABQ01000015">
    <property type="protein sequence ID" value="CBI06748.1"/>
    <property type="molecule type" value="Genomic_DNA"/>
</dbReference>
<feature type="transmembrane region" description="Helical" evidence="1">
    <location>
        <begin position="12"/>
        <end position="29"/>
    </location>
</feature>
<keyword evidence="1" id="KW-1133">Transmembrane helix</keyword>
<keyword evidence="1" id="KW-0812">Transmembrane</keyword>